<dbReference type="Gene3D" id="2.10.25.10">
    <property type="entry name" value="Laminin"/>
    <property type="match status" value="1"/>
</dbReference>
<feature type="domain" description="C-type lectin" evidence="5">
    <location>
        <begin position="38"/>
        <end position="215"/>
    </location>
</feature>
<protein>
    <recommendedName>
        <fullName evidence="9">ZP domain-containing protein</fullName>
    </recommendedName>
</protein>
<dbReference type="InterPro" id="IPR055355">
    <property type="entry name" value="ZP-C"/>
</dbReference>
<keyword evidence="3" id="KW-0472">Membrane</keyword>
<evidence type="ECO:0000256" key="1">
    <source>
        <dbReference type="ARBA" id="ARBA00022729"/>
    </source>
</evidence>
<feature type="signal peptide" evidence="4">
    <location>
        <begin position="1"/>
        <end position="22"/>
    </location>
</feature>
<evidence type="ECO:0000259" key="6">
    <source>
        <dbReference type="PROSITE" id="PS51034"/>
    </source>
</evidence>
<feature type="domain" description="ZP" evidence="6">
    <location>
        <begin position="246"/>
        <end position="499"/>
    </location>
</feature>
<dbReference type="InterPro" id="IPR016186">
    <property type="entry name" value="C-type_lectin-like/link_sf"/>
</dbReference>
<dbReference type="SMART" id="SM00241">
    <property type="entry name" value="ZP"/>
    <property type="match status" value="1"/>
</dbReference>
<dbReference type="EMBL" id="CAWYQH010000090">
    <property type="protein sequence ID" value="CAK8681902.1"/>
    <property type="molecule type" value="Genomic_DNA"/>
</dbReference>
<keyword evidence="3" id="KW-1133">Transmembrane helix</keyword>
<dbReference type="Pfam" id="PF14670">
    <property type="entry name" value="FXa_inhibition"/>
    <property type="match status" value="1"/>
</dbReference>
<dbReference type="PROSITE" id="PS51034">
    <property type="entry name" value="ZP_2"/>
    <property type="match status" value="1"/>
</dbReference>
<dbReference type="Gene3D" id="2.60.40.4100">
    <property type="entry name" value="Zona pellucida, ZP-C domain"/>
    <property type="match status" value="1"/>
</dbReference>
<dbReference type="SUPFAM" id="SSF57196">
    <property type="entry name" value="EGF/Laminin"/>
    <property type="match status" value="1"/>
</dbReference>
<gene>
    <name evidence="7" type="ORF">CVLEPA_LOCUS12134</name>
</gene>
<evidence type="ECO:0008006" key="9">
    <source>
        <dbReference type="Google" id="ProtNLM"/>
    </source>
</evidence>
<comment type="caution">
    <text evidence="7">The sequence shown here is derived from an EMBL/GenBank/DDBJ whole genome shotgun (WGS) entry which is preliminary data.</text>
</comment>
<dbReference type="PANTHER" id="PTHR14002:SF54">
    <property type="entry name" value="ZONA PELLUCIDA SPERM-BINDING PROTEIN 2"/>
    <property type="match status" value="1"/>
</dbReference>
<dbReference type="InterPro" id="IPR001304">
    <property type="entry name" value="C-type_lectin-like"/>
</dbReference>
<dbReference type="Gene3D" id="3.10.100.10">
    <property type="entry name" value="Mannose-Binding Protein A, subunit A"/>
    <property type="match status" value="1"/>
</dbReference>
<dbReference type="Proteomes" id="UP001642483">
    <property type="component" value="Unassembled WGS sequence"/>
</dbReference>
<organism evidence="7 8">
    <name type="scientific">Clavelina lepadiformis</name>
    <name type="common">Light-bulb sea squirt</name>
    <name type="synonym">Ascidia lepadiformis</name>
    <dbReference type="NCBI Taxonomy" id="159417"/>
    <lineage>
        <taxon>Eukaryota</taxon>
        <taxon>Metazoa</taxon>
        <taxon>Chordata</taxon>
        <taxon>Tunicata</taxon>
        <taxon>Ascidiacea</taxon>
        <taxon>Aplousobranchia</taxon>
        <taxon>Clavelinidae</taxon>
        <taxon>Clavelina</taxon>
    </lineage>
</organism>
<accession>A0ABP0FQG6</accession>
<dbReference type="SUPFAM" id="SSF56436">
    <property type="entry name" value="C-type lectin-like"/>
    <property type="match status" value="1"/>
</dbReference>
<keyword evidence="8" id="KW-1185">Reference proteome</keyword>
<keyword evidence="2" id="KW-1015">Disulfide bond</keyword>
<dbReference type="InterPro" id="IPR001507">
    <property type="entry name" value="ZP_dom"/>
</dbReference>
<evidence type="ECO:0000256" key="2">
    <source>
        <dbReference type="ARBA" id="ARBA00023157"/>
    </source>
</evidence>
<dbReference type="SMART" id="SM00034">
    <property type="entry name" value="CLECT"/>
    <property type="match status" value="1"/>
</dbReference>
<evidence type="ECO:0000256" key="3">
    <source>
        <dbReference type="SAM" id="Phobius"/>
    </source>
</evidence>
<dbReference type="InterPro" id="IPR042235">
    <property type="entry name" value="ZP-C_dom"/>
</dbReference>
<sequence length="632" mass="69475">MTTFKVIATVLVCLTFLPKAQLLPDPSTGQLGGTEFFTNDKIYLVSNFQDNFVAAHLHCVRYGGSLVKLMSEDVDDFLRWAVPSVTGRRFWIGIVGDIGLSELGTFENLTEAYVDCQNSTNDDFCQSNVEGPHPVTDAIAGSCFDDDSCLNESRFFVDGSSLASYNNWASGEPSNDTSTDDCVVNVFEDCHDPVGCVTSYWMTSRCLASNSFICEKDACPDVMNLTPFLSPEVDVNLEKFLGLQTVCSDIFVRTTLNYCARTYLDLIDIQFGDPPDNICAPVHNGSLIALIQNSSCVADLSVSDLEQTEFTYRLLAQISTTGRKVADAHISRPSCLNLTFQCTYNNSVLSSSDAVNSFANSLTFTLDEHDGHFHAVMSLFPNDNFIEPLNGPFNVTVPDDVYVGVELFEVPENGFVVQVHTCIACPFLLQKFWYYLVQDSCPVDPKTTILSNYNGTKFSMKFASFHWTLPVPNVILLECALTVCDPRVSDDCYDNPSCLPTGNITRRRSIRNSQSLMKIRVGPIAFLDSGSCSKDNGGCSHQCSSAEDGGVECLCPDSMTLGSDGKTCEVENPGLYKVDDVMYEDLDFSDDASIMTKFFLIGSFCLTALSVAFVAKYRSNVKKQAKSTSESI</sequence>
<dbReference type="PANTHER" id="PTHR14002">
    <property type="entry name" value="ENDOGLIN/TGF-BETA RECEPTOR TYPE III"/>
    <property type="match status" value="1"/>
</dbReference>
<evidence type="ECO:0000256" key="4">
    <source>
        <dbReference type="SAM" id="SignalP"/>
    </source>
</evidence>
<name>A0ABP0FQG6_CLALP</name>
<keyword evidence="1 4" id="KW-0732">Signal</keyword>
<feature type="chain" id="PRO_5045870936" description="ZP domain-containing protein" evidence="4">
    <location>
        <begin position="23"/>
        <end position="632"/>
    </location>
</feature>
<evidence type="ECO:0000259" key="5">
    <source>
        <dbReference type="PROSITE" id="PS50041"/>
    </source>
</evidence>
<proteinExistence type="predicted"/>
<dbReference type="Pfam" id="PF00100">
    <property type="entry name" value="Zona_pellucida"/>
    <property type="match status" value="1"/>
</dbReference>
<dbReference type="CDD" id="cd00037">
    <property type="entry name" value="CLECT"/>
    <property type="match status" value="1"/>
</dbReference>
<evidence type="ECO:0000313" key="7">
    <source>
        <dbReference type="EMBL" id="CAK8681902.1"/>
    </source>
</evidence>
<dbReference type="InterPro" id="IPR016187">
    <property type="entry name" value="CTDL_fold"/>
</dbReference>
<feature type="transmembrane region" description="Helical" evidence="3">
    <location>
        <begin position="598"/>
        <end position="617"/>
    </location>
</feature>
<keyword evidence="3" id="KW-0812">Transmembrane</keyword>
<reference evidence="7 8" key="1">
    <citation type="submission" date="2024-02" db="EMBL/GenBank/DDBJ databases">
        <authorList>
            <person name="Daric V."/>
            <person name="Darras S."/>
        </authorList>
    </citation>
    <scope>NUCLEOTIDE SEQUENCE [LARGE SCALE GENOMIC DNA]</scope>
</reference>
<evidence type="ECO:0000313" key="8">
    <source>
        <dbReference type="Proteomes" id="UP001642483"/>
    </source>
</evidence>
<dbReference type="PROSITE" id="PS50041">
    <property type="entry name" value="C_TYPE_LECTIN_2"/>
    <property type="match status" value="1"/>
</dbReference>